<accession>A0ABD1MLP1</accession>
<name>A0ABD1MLP1_9FABA</name>
<protein>
    <submittedName>
        <fullName evidence="1">Uncharacterized protein</fullName>
    </submittedName>
</protein>
<sequence>MSPFLIMTNIIGVSEQIKPAPPLPRLHPSDEMVNEVMTFVRTRVNDLLSVSQDIALSKDSRLFLKVADEVKNTNFSVEYWTRIVSDKRSKRITLYYHLFPFTTTHYHQLGTCSNKPLVTPNSDPTSPIIASLEEDPSTTSQLLLLKGEALLTSATSVNSKLDFETSYNSINSRPFLGLSFDHSLPIAKGKGIQCFIRMRGNAWESNGWHYSNVGILLPLMLYQKS</sequence>
<comment type="caution">
    <text evidence="1">The sequence shown here is derived from an EMBL/GenBank/DDBJ whole genome shotgun (WGS) entry which is preliminary data.</text>
</comment>
<gene>
    <name evidence="1" type="ORF">Fmac_011179</name>
</gene>
<dbReference type="EMBL" id="JBGMDY010000004">
    <property type="protein sequence ID" value="KAL2336733.1"/>
    <property type="molecule type" value="Genomic_DNA"/>
</dbReference>
<dbReference type="Proteomes" id="UP001603857">
    <property type="component" value="Unassembled WGS sequence"/>
</dbReference>
<evidence type="ECO:0000313" key="1">
    <source>
        <dbReference type="EMBL" id="KAL2336733.1"/>
    </source>
</evidence>
<reference evidence="1 2" key="1">
    <citation type="submission" date="2024-08" db="EMBL/GenBank/DDBJ databases">
        <title>Insights into the chromosomal genome structure of Flemingia macrophylla.</title>
        <authorList>
            <person name="Ding Y."/>
            <person name="Zhao Y."/>
            <person name="Bi W."/>
            <person name="Wu M."/>
            <person name="Zhao G."/>
            <person name="Gong Y."/>
            <person name="Li W."/>
            <person name="Zhang P."/>
        </authorList>
    </citation>
    <scope>NUCLEOTIDE SEQUENCE [LARGE SCALE GENOMIC DNA]</scope>
    <source>
        <strain evidence="1">DYQJB</strain>
        <tissue evidence="1">Leaf</tissue>
    </source>
</reference>
<organism evidence="1 2">
    <name type="scientific">Flemingia macrophylla</name>
    <dbReference type="NCBI Taxonomy" id="520843"/>
    <lineage>
        <taxon>Eukaryota</taxon>
        <taxon>Viridiplantae</taxon>
        <taxon>Streptophyta</taxon>
        <taxon>Embryophyta</taxon>
        <taxon>Tracheophyta</taxon>
        <taxon>Spermatophyta</taxon>
        <taxon>Magnoliopsida</taxon>
        <taxon>eudicotyledons</taxon>
        <taxon>Gunneridae</taxon>
        <taxon>Pentapetalae</taxon>
        <taxon>rosids</taxon>
        <taxon>fabids</taxon>
        <taxon>Fabales</taxon>
        <taxon>Fabaceae</taxon>
        <taxon>Papilionoideae</taxon>
        <taxon>50 kb inversion clade</taxon>
        <taxon>NPAAA clade</taxon>
        <taxon>indigoferoid/millettioid clade</taxon>
        <taxon>Phaseoleae</taxon>
        <taxon>Flemingia</taxon>
    </lineage>
</organism>
<keyword evidence="2" id="KW-1185">Reference proteome</keyword>
<evidence type="ECO:0000313" key="2">
    <source>
        <dbReference type="Proteomes" id="UP001603857"/>
    </source>
</evidence>
<proteinExistence type="predicted"/>
<dbReference type="AlphaFoldDB" id="A0ABD1MLP1"/>